<dbReference type="PANTHER" id="PTHR37984">
    <property type="entry name" value="PROTEIN CBG26694"/>
    <property type="match status" value="1"/>
</dbReference>
<keyword evidence="3" id="KW-0695">RNA-directed DNA polymerase</keyword>
<proteinExistence type="predicted"/>
<dbReference type="Pfam" id="PF17919">
    <property type="entry name" value="RT_RNaseH_2"/>
    <property type="match status" value="1"/>
</dbReference>
<accession>Q9P958</accession>
<dbReference type="Pfam" id="PF00078">
    <property type="entry name" value="RVT_1"/>
    <property type="match status" value="1"/>
</dbReference>
<dbReference type="Gene3D" id="3.30.70.270">
    <property type="match status" value="2"/>
</dbReference>
<feature type="non-terminal residue" evidence="3">
    <location>
        <position position="326"/>
    </location>
</feature>
<dbReference type="InterPro" id="IPR043502">
    <property type="entry name" value="DNA/RNA_pol_sf"/>
</dbReference>
<dbReference type="AlphaFoldDB" id="Q9P958"/>
<gene>
    <name evidence="3" type="primary">pol</name>
</gene>
<dbReference type="InterPro" id="IPR041577">
    <property type="entry name" value="RT_RNaseH_2"/>
</dbReference>
<dbReference type="InterPro" id="IPR000477">
    <property type="entry name" value="RT_dom"/>
</dbReference>
<dbReference type="InterPro" id="IPR050951">
    <property type="entry name" value="Retrovirus_Pol_polyprotein"/>
</dbReference>
<keyword evidence="1" id="KW-0511">Multifunctional enzyme</keyword>
<evidence type="ECO:0000256" key="1">
    <source>
        <dbReference type="ARBA" id="ARBA00023268"/>
    </source>
</evidence>
<sequence length="326" mass="37796">NAHPLPLISEIIDKVGKAKVFTKLDLQWGYNNVRIKKGDEWKAAFAMHQGSFELLVMFFGMTNSPPTFHNMMNDIFKDVIDKGVVIIFIDDILIFTEDEENHEAIVQEVLRRLAENDLFLKPEKCVFGASEIEFLGLLIGPDGIKMDPIKVQAITDWPAPTRVKEVQAFLGLANYYRRFVHNFSKIAAPLHNLTRKGVVWRWGEQQQTAFEELKRKFVEGPILAPVDFTHPLRVESDASNFATGVVLSMLCKDDKWHPCAYLSKGLNDVERNYDVHDKEMLGIIRALEVWRHYLEGCMHQIEIWMDHQNLQYFMSAKKLNHRQARW</sequence>
<organism evidence="3">
    <name type="scientific">Tricholoma matsutake</name>
    <name type="common">Matsutake mushroom</name>
    <name type="synonym">Tricholoma nauseosum</name>
    <dbReference type="NCBI Taxonomy" id="40145"/>
    <lineage>
        <taxon>Eukaryota</taxon>
        <taxon>Fungi</taxon>
        <taxon>Dikarya</taxon>
        <taxon>Basidiomycota</taxon>
        <taxon>Agaricomycotina</taxon>
        <taxon>Agaricomycetes</taxon>
        <taxon>Agaricomycetidae</taxon>
        <taxon>Agaricales</taxon>
        <taxon>Tricholomatineae</taxon>
        <taxon>Tricholomataceae</taxon>
        <taxon>Tricholoma</taxon>
    </lineage>
</organism>
<dbReference type="EMBL" id="AB039862">
    <property type="protein sequence ID" value="BAA92424.1"/>
    <property type="molecule type" value="Genomic_DNA"/>
</dbReference>
<dbReference type="PANTHER" id="PTHR37984:SF5">
    <property type="entry name" value="PROTEIN NYNRIN-LIKE"/>
    <property type="match status" value="1"/>
</dbReference>
<reference evidence="3" key="1">
    <citation type="journal article" date="2001" name="Mycoscience">
        <title>Amplification and cloning of putative reverse transcriptase genes from Tricholoma spp. by polymerase chain reaction.</title>
        <authorList>
            <person name="Murata H."/>
            <person name="Yamada A."/>
        </authorList>
    </citation>
    <scope>NUCLEOTIDE SEQUENCE</scope>
    <source>
        <strain evidence="3">Y1</strain>
    </source>
</reference>
<feature type="non-terminal residue" evidence="3">
    <location>
        <position position="1"/>
    </location>
</feature>
<name>Q9P958_TRIMT</name>
<keyword evidence="3" id="KW-0808">Transferase</keyword>
<feature type="domain" description="Reverse transcriptase" evidence="2">
    <location>
        <begin position="1"/>
        <end position="139"/>
    </location>
</feature>
<dbReference type="GO" id="GO:0003964">
    <property type="term" value="F:RNA-directed DNA polymerase activity"/>
    <property type="evidence" value="ECO:0007669"/>
    <property type="project" value="UniProtKB-KW"/>
</dbReference>
<dbReference type="PROSITE" id="PS50878">
    <property type="entry name" value="RT_POL"/>
    <property type="match status" value="1"/>
</dbReference>
<protein>
    <submittedName>
        <fullName evidence="3">Reverse transcriptase-RNase H</fullName>
    </submittedName>
</protein>
<dbReference type="Gene3D" id="3.10.10.10">
    <property type="entry name" value="HIV Type 1 Reverse Transcriptase, subunit A, domain 1"/>
    <property type="match status" value="1"/>
</dbReference>
<dbReference type="CDD" id="cd01647">
    <property type="entry name" value="RT_LTR"/>
    <property type="match status" value="1"/>
</dbReference>
<evidence type="ECO:0000313" key="3">
    <source>
        <dbReference type="EMBL" id="BAA92424.1"/>
    </source>
</evidence>
<dbReference type="SUPFAM" id="SSF56672">
    <property type="entry name" value="DNA/RNA polymerases"/>
    <property type="match status" value="1"/>
</dbReference>
<dbReference type="InterPro" id="IPR043128">
    <property type="entry name" value="Rev_trsase/Diguanyl_cyclase"/>
</dbReference>
<dbReference type="FunFam" id="3.30.70.270:FF:000020">
    <property type="entry name" value="Transposon Tf2-6 polyprotein-like Protein"/>
    <property type="match status" value="1"/>
</dbReference>
<keyword evidence="3" id="KW-0548">Nucleotidyltransferase</keyword>
<evidence type="ECO:0000259" key="2">
    <source>
        <dbReference type="PROSITE" id="PS50878"/>
    </source>
</evidence>
<dbReference type="CDD" id="cd09274">
    <property type="entry name" value="RNase_HI_RT_Ty3"/>
    <property type="match status" value="1"/>
</dbReference>